<keyword evidence="4" id="KW-1185">Reference proteome</keyword>
<dbReference type="RefSeq" id="WP_379035271.1">
    <property type="nucleotide sequence ID" value="NZ_JBHTLN010000007.1"/>
</dbReference>
<accession>A0ABW3PG03</accession>
<evidence type="ECO:0000256" key="1">
    <source>
        <dbReference type="SAM" id="SignalP"/>
    </source>
</evidence>
<dbReference type="InterPro" id="IPR013424">
    <property type="entry name" value="Ice-binding_C"/>
</dbReference>
<feature type="domain" description="Ice-binding protein C-terminal" evidence="2">
    <location>
        <begin position="146"/>
        <end position="170"/>
    </location>
</feature>
<keyword evidence="1" id="KW-0732">Signal</keyword>
<evidence type="ECO:0000259" key="2">
    <source>
        <dbReference type="Pfam" id="PF07589"/>
    </source>
</evidence>
<proteinExistence type="predicted"/>
<name>A0ABW3PG03_9PROT</name>
<dbReference type="NCBIfam" id="TIGR02595">
    <property type="entry name" value="PEP_CTERM"/>
    <property type="match status" value="1"/>
</dbReference>
<protein>
    <submittedName>
        <fullName evidence="3">PEP-CTERM sorting domain-containing protein</fullName>
    </submittedName>
</protein>
<reference evidence="4" key="1">
    <citation type="journal article" date="2019" name="Int. J. Syst. Evol. Microbiol.">
        <title>The Global Catalogue of Microorganisms (GCM) 10K type strain sequencing project: providing services to taxonomists for standard genome sequencing and annotation.</title>
        <authorList>
            <consortium name="The Broad Institute Genomics Platform"/>
            <consortium name="The Broad Institute Genome Sequencing Center for Infectious Disease"/>
            <person name="Wu L."/>
            <person name="Ma J."/>
        </authorList>
    </citation>
    <scope>NUCLEOTIDE SEQUENCE [LARGE SCALE GENOMIC DNA]</scope>
    <source>
        <strain evidence="4">CCUG 58411</strain>
    </source>
</reference>
<feature type="chain" id="PRO_5046282233" evidence="1">
    <location>
        <begin position="24"/>
        <end position="173"/>
    </location>
</feature>
<gene>
    <name evidence="3" type="ORF">ACFQ2T_13405</name>
</gene>
<organism evidence="3 4">
    <name type="scientific">Methylophilus flavus</name>
    <dbReference type="NCBI Taxonomy" id="640084"/>
    <lineage>
        <taxon>Bacteria</taxon>
        <taxon>Pseudomonadati</taxon>
        <taxon>Pseudomonadota</taxon>
        <taxon>Betaproteobacteria</taxon>
        <taxon>Nitrosomonadales</taxon>
        <taxon>Methylophilaceae</taxon>
        <taxon>Methylophilus</taxon>
    </lineage>
</organism>
<dbReference type="Proteomes" id="UP001597206">
    <property type="component" value="Unassembled WGS sequence"/>
</dbReference>
<evidence type="ECO:0000313" key="3">
    <source>
        <dbReference type="EMBL" id="MFD1123505.1"/>
    </source>
</evidence>
<comment type="caution">
    <text evidence="3">The sequence shown here is derived from an EMBL/GenBank/DDBJ whole genome shotgun (WGS) entry which is preliminary data.</text>
</comment>
<dbReference type="EMBL" id="JBHTLN010000007">
    <property type="protein sequence ID" value="MFD1123505.1"/>
    <property type="molecule type" value="Genomic_DNA"/>
</dbReference>
<evidence type="ECO:0000313" key="4">
    <source>
        <dbReference type="Proteomes" id="UP001597206"/>
    </source>
</evidence>
<dbReference type="Pfam" id="PF07589">
    <property type="entry name" value="PEP-CTERM"/>
    <property type="match status" value="1"/>
</dbReference>
<sequence>MMKSLIKKAALIALLSSVLPAQAAIQSWQVSGAVDSGHYNGTTYQGQFSFDDAGLLSSGTELLNLSSLQFNFGSTLFDLGTAALAPATAVFQDGVFTGIEWSVDATNPAIGFSLVAGWSDSSDAFFAYDTSLGLSGAGNLTYTLSAVPEPTQSGMILIGLGLMGYIAARRQPK</sequence>
<feature type="signal peptide" evidence="1">
    <location>
        <begin position="1"/>
        <end position="23"/>
    </location>
</feature>